<keyword evidence="5 6" id="KW-0472">Membrane</keyword>
<evidence type="ECO:0000256" key="3">
    <source>
        <dbReference type="ARBA" id="ARBA00022692"/>
    </source>
</evidence>
<dbReference type="GO" id="GO:0005886">
    <property type="term" value="C:plasma membrane"/>
    <property type="evidence" value="ECO:0007669"/>
    <property type="project" value="UniProtKB-SubCell"/>
</dbReference>
<evidence type="ECO:0000313" key="8">
    <source>
        <dbReference type="Proteomes" id="UP000186341"/>
    </source>
</evidence>
<evidence type="ECO:0008006" key="9">
    <source>
        <dbReference type="Google" id="ProtNLM"/>
    </source>
</evidence>
<sequence>MSVLMIIGTVGLMFGSGGSALIAKFMGMKEDKKARKVFSQLTYTLVILSIIICILGYLFMPNILHMLGANGVMFDEALVYGKISLLGMTFFILQYYFQALMITAGHPTLNFMVTIGAGITNMVLDYVFIVLFGWGVSGAALATISGQFLGGMIPIAYFAFNRKGTLYLGQAAAQLSNLWQTCLNGASELMTNLSQSLIGILFNWQLLRLAGEDGVASYGVLMYVSMIFGAFFYGYSIGIALVISYKYGANDKKQLHELYTRSIWIVLIISLGMFALAEILAPALSDLFTGYDQGLYEMTLEGFYIFSFAFLAFGISVFGSAFFTALNNGPISALISFVRTVIFQVIFILILPQFLGIIGIWLSVPAAELFAALMTCYLFKKYEGKYGYGSFFGSARRSESRL</sequence>
<dbReference type="PANTHER" id="PTHR43823:SF3">
    <property type="entry name" value="MULTIDRUG EXPORT PROTEIN MEPA"/>
    <property type="match status" value="1"/>
</dbReference>
<feature type="transmembrane region" description="Helical" evidence="6">
    <location>
        <begin position="181"/>
        <end position="202"/>
    </location>
</feature>
<organism evidence="7 8">
    <name type="scientific">Ileibacterium valens</name>
    <dbReference type="NCBI Taxonomy" id="1862668"/>
    <lineage>
        <taxon>Bacteria</taxon>
        <taxon>Bacillati</taxon>
        <taxon>Bacillota</taxon>
        <taxon>Erysipelotrichia</taxon>
        <taxon>Erysipelotrichales</taxon>
        <taxon>Erysipelotrichaceae</taxon>
        <taxon>Ileibacterium</taxon>
    </lineage>
</organism>
<evidence type="ECO:0000256" key="4">
    <source>
        <dbReference type="ARBA" id="ARBA00022989"/>
    </source>
</evidence>
<feature type="transmembrane region" description="Helical" evidence="6">
    <location>
        <begin position="333"/>
        <end position="351"/>
    </location>
</feature>
<keyword evidence="2" id="KW-1003">Cell membrane</keyword>
<dbReference type="RefSeq" id="WP_075819340.1">
    <property type="nucleotide sequence ID" value="NZ_CATATF010000043.1"/>
</dbReference>
<dbReference type="GO" id="GO:0042910">
    <property type="term" value="F:xenobiotic transmembrane transporter activity"/>
    <property type="evidence" value="ECO:0007669"/>
    <property type="project" value="InterPro"/>
</dbReference>
<keyword evidence="8" id="KW-1185">Reference proteome</keyword>
<feature type="transmembrane region" description="Helical" evidence="6">
    <location>
        <begin position="37"/>
        <end position="59"/>
    </location>
</feature>
<dbReference type="Pfam" id="PF01554">
    <property type="entry name" value="MatE"/>
    <property type="match status" value="2"/>
</dbReference>
<gene>
    <name evidence="7" type="ORF">BO222_06135</name>
</gene>
<feature type="transmembrane region" description="Helical" evidence="6">
    <location>
        <begin position="357"/>
        <end position="379"/>
    </location>
</feature>
<dbReference type="InterPro" id="IPR051327">
    <property type="entry name" value="MATE_MepA_subfamily"/>
</dbReference>
<comment type="subcellular location">
    <subcellularLocation>
        <location evidence="1">Cell membrane</location>
        <topology evidence="1">Multi-pass membrane protein</topology>
    </subcellularLocation>
</comment>
<dbReference type="InterPro" id="IPR002528">
    <property type="entry name" value="MATE_fam"/>
</dbReference>
<dbReference type="Proteomes" id="UP000186341">
    <property type="component" value="Unassembled WGS sequence"/>
</dbReference>
<evidence type="ECO:0000256" key="5">
    <source>
        <dbReference type="ARBA" id="ARBA00023136"/>
    </source>
</evidence>
<evidence type="ECO:0000313" key="7">
    <source>
        <dbReference type="EMBL" id="OLU39851.1"/>
    </source>
</evidence>
<dbReference type="GO" id="GO:0015297">
    <property type="term" value="F:antiporter activity"/>
    <property type="evidence" value="ECO:0007669"/>
    <property type="project" value="InterPro"/>
</dbReference>
<feature type="transmembrane region" description="Helical" evidence="6">
    <location>
        <begin position="263"/>
        <end position="284"/>
    </location>
</feature>
<name>A0A1U7NG52_9FIRM</name>
<feature type="transmembrane region" description="Helical" evidence="6">
    <location>
        <begin position="140"/>
        <end position="160"/>
    </location>
</feature>
<feature type="transmembrane region" description="Helical" evidence="6">
    <location>
        <begin position="79"/>
        <end position="97"/>
    </location>
</feature>
<protein>
    <recommendedName>
        <fullName evidence="9">MATE family efflux transporter</fullName>
    </recommendedName>
</protein>
<dbReference type="AlphaFoldDB" id="A0A1U7NG52"/>
<dbReference type="PANTHER" id="PTHR43823">
    <property type="entry name" value="SPORULATION PROTEIN YKVU"/>
    <property type="match status" value="1"/>
</dbReference>
<evidence type="ECO:0000256" key="6">
    <source>
        <dbReference type="SAM" id="Phobius"/>
    </source>
</evidence>
<feature type="transmembrane region" description="Helical" evidence="6">
    <location>
        <begin position="109"/>
        <end position="134"/>
    </location>
</feature>
<keyword evidence="3 6" id="KW-0812">Transmembrane</keyword>
<dbReference type="EMBL" id="MPJW01000124">
    <property type="protein sequence ID" value="OLU39851.1"/>
    <property type="molecule type" value="Genomic_DNA"/>
</dbReference>
<feature type="transmembrane region" description="Helical" evidence="6">
    <location>
        <begin position="222"/>
        <end position="243"/>
    </location>
</feature>
<feature type="transmembrane region" description="Helical" evidence="6">
    <location>
        <begin position="304"/>
        <end position="326"/>
    </location>
</feature>
<feature type="transmembrane region" description="Helical" evidence="6">
    <location>
        <begin position="6"/>
        <end position="25"/>
    </location>
</feature>
<accession>A0A1U7NG52</accession>
<evidence type="ECO:0000256" key="1">
    <source>
        <dbReference type="ARBA" id="ARBA00004651"/>
    </source>
</evidence>
<proteinExistence type="predicted"/>
<evidence type="ECO:0000256" key="2">
    <source>
        <dbReference type="ARBA" id="ARBA00022475"/>
    </source>
</evidence>
<comment type="caution">
    <text evidence="7">The sequence shown here is derived from an EMBL/GenBank/DDBJ whole genome shotgun (WGS) entry which is preliminary data.</text>
</comment>
<keyword evidence="4 6" id="KW-1133">Transmembrane helix</keyword>
<reference evidence="7 8" key="1">
    <citation type="submission" date="2016-11" db="EMBL/GenBank/DDBJ databases">
        <title>Description of two novel members of the family Erysipelotrichaceae: Ileibacterium lipovorans gen. nov., sp. nov. and Dubosiella newyorkensis, gen. nov., sp. nov.</title>
        <authorList>
            <person name="Cox L.M."/>
            <person name="Sohn J."/>
            <person name="Tyrrell K.L."/>
            <person name="Citron D.M."/>
            <person name="Lawson P.A."/>
            <person name="Patel N.B."/>
            <person name="Iizumi T."/>
            <person name="Perez-Perez G.I."/>
            <person name="Goldstein E.J."/>
            <person name="Blaser M.J."/>
        </authorList>
    </citation>
    <scope>NUCLEOTIDE SEQUENCE [LARGE SCALE GENOMIC DNA]</scope>
    <source>
        <strain evidence="7 8">NYU-BL-A3</strain>
    </source>
</reference>